<dbReference type="EMBL" id="UINC01035859">
    <property type="protein sequence ID" value="SVB28936.1"/>
    <property type="molecule type" value="Genomic_DNA"/>
</dbReference>
<gene>
    <name evidence="1" type="ORF">METZ01_LOCUS181790</name>
</gene>
<evidence type="ECO:0000313" key="1">
    <source>
        <dbReference type="EMBL" id="SVB28936.1"/>
    </source>
</evidence>
<name>A0A382CRZ8_9ZZZZ</name>
<sequence>MKNNTDIIIVKQHDPKIILATKIRSK</sequence>
<protein>
    <submittedName>
        <fullName evidence="1">Uncharacterized protein</fullName>
    </submittedName>
</protein>
<reference evidence="1" key="1">
    <citation type="submission" date="2018-05" db="EMBL/GenBank/DDBJ databases">
        <authorList>
            <person name="Lanie J.A."/>
            <person name="Ng W.-L."/>
            <person name="Kazmierczak K.M."/>
            <person name="Andrzejewski T.M."/>
            <person name="Davidsen T.M."/>
            <person name="Wayne K.J."/>
            <person name="Tettelin H."/>
            <person name="Glass J.I."/>
            <person name="Rusch D."/>
            <person name="Podicherti R."/>
            <person name="Tsui H.-C.T."/>
            <person name="Winkler M.E."/>
        </authorList>
    </citation>
    <scope>NUCLEOTIDE SEQUENCE</scope>
</reference>
<organism evidence="1">
    <name type="scientific">marine metagenome</name>
    <dbReference type="NCBI Taxonomy" id="408172"/>
    <lineage>
        <taxon>unclassified sequences</taxon>
        <taxon>metagenomes</taxon>
        <taxon>ecological metagenomes</taxon>
    </lineage>
</organism>
<proteinExistence type="predicted"/>
<accession>A0A382CRZ8</accession>
<dbReference type="AlphaFoldDB" id="A0A382CRZ8"/>